<dbReference type="PANTHER" id="PTHR43033">
    <property type="entry name" value="TRNA(ILE)-LYSIDINE SYNTHASE-RELATED"/>
    <property type="match status" value="1"/>
</dbReference>
<dbReference type="GO" id="GO:0005524">
    <property type="term" value="F:ATP binding"/>
    <property type="evidence" value="ECO:0007669"/>
    <property type="project" value="UniProtKB-UniRule"/>
</dbReference>
<comment type="function">
    <text evidence="6">Ligates lysine onto the cytidine present at position 34 of the AUA codon-specific tRNA(Ile) that contains the anticodon CAU, in an ATP-dependent manner. Cytidine is converted to lysidine, thus changing the amino acid specificity of the tRNA from methionine to isoleucine.</text>
</comment>
<keyword evidence="6" id="KW-0963">Cytoplasm</keyword>
<dbReference type="InterPro" id="IPR011063">
    <property type="entry name" value="TilS/TtcA_N"/>
</dbReference>
<feature type="binding site" evidence="6">
    <location>
        <begin position="37"/>
        <end position="42"/>
    </location>
    <ligand>
        <name>ATP</name>
        <dbReference type="ChEBI" id="CHEBI:30616"/>
    </ligand>
</feature>
<comment type="caution">
    <text evidence="8">The sequence shown here is derived from an EMBL/GenBank/DDBJ whole genome shotgun (WGS) entry which is preliminary data.</text>
</comment>
<dbReference type="CDD" id="cd01992">
    <property type="entry name" value="TilS_N"/>
    <property type="match status" value="1"/>
</dbReference>
<dbReference type="HAMAP" id="MF_01161">
    <property type="entry name" value="tRNA_Ile_lys_synt"/>
    <property type="match status" value="1"/>
</dbReference>
<evidence type="ECO:0000256" key="1">
    <source>
        <dbReference type="ARBA" id="ARBA00022598"/>
    </source>
</evidence>
<evidence type="ECO:0000256" key="2">
    <source>
        <dbReference type="ARBA" id="ARBA00022694"/>
    </source>
</evidence>
<dbReference type="InterPro" id="IPR014729">
    <property type="entry name" value="Rossmann-like_a/b/a_fold"/>
</dbReference>
<evidence type="ECO:0000256" key="6">
    <source>
        <dbReference type="HAMAP-Rule" id="MF_01161"/>
    </source>
</evidence>
<accession>A0A429VDU9</accession>
<evidence type="ECO:0000313" key="9">
    <source>
        <dbReference type="Proteomes" id="UP000274661"/>
    </source>
</evidence>
<dbReference type="AlphaFoldDB" id="A0A429VDU9"/>
<dbReference type="GO" id="GO:0032267">
    <property type="term" value="F:tRNA(Ile)-lysidine synthase activity"/>
    <property type="evidence" value="ECO:0007669"/>
    <property type="project" value="UniProtKB-EC"/>
</dbReference>
<organism evidence="8 9">
    <name type="scientific">Sphingomonas ginkgonis</name>
    <dbReference type="NCBI Taxonomy" id="2315330"/>
    <lineage>
        <taxon>Bacteria</taxon>
        <taxon>Pseudomonadati</taxon>
        <taxon>Pseudomonadota</taxon>
        <taxon>Alphaproteobacteria</taxon>
        <taxon>Sphingomonadales</taxon>
        <taxon>Sphingomonadaceae</taxon>
        <taxon>Sphingomonas</taxon>
    </lineage>
</organism>
<gene>
    <name evidence="6 8" type="primary">tilS</name>
    <name evidence="8" type="ORF">HMF7854_04145</name>
</gene>
<evidence type="ECO:0000256" key="5">
    <source>
        <dbReference type="ARBA" id="ARBA00048539"/>
    </source>
</evidence>
<comment type="similarity">
    <text evidence="6">Belongs to the tRNA(Ile)-lysidine synthase family.</text>
</comment>
<comment type="subcellular location">
    <subcellularLocation>
        <location evidence="6">Cytoplasm</location>
    </subcellularLocation>
</comment>
<keyword evidence="9" id="KW-1185">Reference proteome</keyword>
<dbReference type="GO" id="GO:0006400">
    <property type="term" value="P:tRNA modification"/>
    <property type="evidence" value="ECO:0007669"/>
    <property type="project" value="UniProtKB-UniRule"/>
</dbReference>
<keyword evidence="2 6" id="KW-0819">tRNA processing</keyword>
<comment type="catalytic activity">
    <reaction evidence="5 6">
        <text>cytidine(34) in tRNA(Ile2) + L-lysine + ATP = lysidine(34) in tRNA(Ile2) + AMP + diphosphate + H(+)</text>
        <dbReference type="Rhea" id="RHEA:43744"/>
        <dbReference type="Rhea" id="RHEA-COMP:10625"/>
        <dbReference type="Rhea" id="RHEA-COMP:10670"/>
        <dbReference type="ChEBI" id="CHEBI:15378"/>
        <dbReference type="ChEBI" id="CHEBI:30616"/>
        <dbReference type="ChEBI" id="CHEBI:32551"/>
        <dbReference type="ChEBI" id="CHEBI:33019"/>
        <dbReference type="ChEBI" id="CHEBI:82748"/>
        <dbReference type="ChEBI" id="CHEBI:83665"/>
        <dbReference type="ChEBI" id="CHEBI:456215"/>
        <dbReference type="EC" id="6.3.4.19"/>
    </reaction>
</comment>
<dbReference type="PANTHER" id="PTHR43033:SF5">
    <property type="entry name" value="TRNA(ILE)-LYSIDINE SYNTHETASE"/>
    <property type="match status" value="1"/>
</dbReference>
<dbReference type="EMBL" id="RWJF01000001">
    <property type="protein sequence ID" value="RST32114.1"/>
    <property type="molecule type" value="Genomic_DNA"/>
</dbReference>
<dbReference type="EC" id="6.3.4.19" evidence="6"/>
<evidence type="ECO:0000256" key="3">
    <source>
        <dbReference type="ARBA" id="ARBA00022741"/>
    </source>
</evidence>
<evidence type="ECO:0000259" key="7">
    <source>
        <dbReference type="Pfam" id="PF01171"/>
    </source>
</evidence>
<dbReference type="GO" id="GO:0005737">
    <property type="term" value="C:cytoplasm"/>
    <property type="evidence" value="ECO:0007669"/>
    <property type="project" value="UniProtKB-SubCell"/>
</dbReference>
<keyword evidence="4 6" id="KW-0067">ATP-binding</keyword>
<evidence type="ECO:0000313" key="8">
    <source>
        <dbReference type="EMBL" id="RST32114.1"/>
    </source>
</evidence>
<proteinExistence type="inferred from homology"/>
<dbReference type="Pfam" id="PF01171">
    <property type="entry name" value="ATP_bind_3"/>
    <property type="match status" value="1"/>
</dbReference>
<name>A0A429VDU9_9SPHN</name>
<dbReference type="SUPFAM" id="SSF52402">
    <property type="entry name" value="Adenine nucleotide alpha hydrolases-like"/>
    <property type="match status" value="1"/>
</dbReference>
<dbReference type="OrthoDB" id="9807403at2"/>
<keyword evidence="1 6" id="KW-0436">Ligase</keyword>
<dbReference type="NCBIfam" id="TIGR02432">
    <property type="entry name" value="lysidine_TilS_N"/>
    <property type="match status" value="1"/>
</dbReference>
<protein>
    <recommendedName>
        <fullName evidence="6">tRNA(Ile)-lysidine synthase</fullName>
        <ecNumber evidence="6">6.3.4.19</ecNumber>
    </recommendedName>
    <alternativeName>
        <fullName evidence="6">tRNA(Ile)-2-lysyl-cytidine synthase</fullName>
    </alternativeName>
    <alternativeName>
        <fullName evidence="6">tRNA(Ile)-lysidine synthetase</fullName>
    </alternativeName>
</protein>
<comment type="domain">
    <text evidence="6">The N-terminal region contains the highly conserved SGGXDS motif, predicted to be a P-loop motif involved in ATP binding.</text>
</comment>
<feature type="domain" description="tRNA(Ile)-lysidine/2-thiocytidine synthase N-terminal" evidence="7">
    <location>
        <begin position="33"/>
        <end position="211"/>
    </location>
</feature>
<dbReference type="InterPro" id="IPR012795">
    <property type="entry name" value="tRNA_Ile_lys_synt_N"/>
</dbReference>
<reference evidence="8 9" key="1">
    <citation type="submission" date="2018-12" db="EMBL/GenBank/DDBJ databases">
        <title>Sphingomonas sp. HMF7854 Genome sequencing and assembly.</title>
        <authorList>
            <person name="Cha I."/>
            <person name="Kang H."/>
            <person name="Kim H."/>
            <person name="Kang J."/>
            <person name="Joh K."/>
        </authorList>
    </citation>
    <scope>NUCLEOTIDE SEQUENCE [LARGE SCALE GENOMIC DNA]</scope>
    <source>
        <strain evidence="8 9">HMF7854</strain>
    </source>
</reference>
<dbReference type="Proteomes" id="UP000274661">
    <property type="component" value="Unassembled WGS sequence"/>
</dbReference>
<sequence length="332" mass="35371">MWGEGPAALLASDAVRRFEADLNALLPLGAAFGLAVSGGPDSVALLLLAAAARPEGCLVATVDHDLRPESAVEALLVERLCAALELPHETLKLRWAEPPLSALQEQARAARYAALGDWAVANGLGAVLTGHHRDDQAETMLMRLSRGSGVRGLAAMRADAPLPGGSGIRLIRPLLDWSRAELGEICAVAGVEPCHDPGNDNAQFERVRFRQALAMLDLDPAALARSARALEDADRALEWVADELWVARVRPDEHGGLVLKVADLPAELRRRLVTRAVAELDPAGVPLRGRECDELLDRLAAGTSASVRSLIARGGPQWAFLPAPPRQPRKPG</sequence>
<keyword evidence="3 6" id="KW-0547">Nucleotide-binding</keyword>
<dbReference type="InterPro" id="IPR012094">
    <property type="entry name" value="tRNA_Ile_lys_synt"/>
</dbReference>
<dbReference type="Gene3D" id="3.40.50.620">
    <property type="entry name" value="HUPs"/>
    <property type="match status" value="1"/>
</dbReference>
<evidence type="ECO:0000256" key="4">
    <source>
        <dbReference type="ARBA" id="ARBA00022840"/>
    </source>
</evidence>